<dbReference type="EMBL" id="JAJHUN010000007">
    <property type="protein sequence ID" value="KAJ4155122.1"/>
    <property type="molecule type" value="Genomic_DNA"/>
</dbReference>
<dbReference type="Proteomes" id="UP001144673">
    <property type="component" value="Chromosome 6"/>
</dbReference>
<protein>
    <submittedName>
        <fullName evidence="1">Uncharacterized protein</fullName>
    </submittedName>
</protein>
<organism evidence="1 2">
    <name type="scientific">Akanthomyces muscarius</name>
    <name type="common">Entomopathogenic fungus</name>
    <name type="synonym">Lecanicillium muscarium</name>
    <dbReference type="NCBI Taxonomy" id="2231603"/>
    <lineage>
        <taxon>Eukaryota</taxon>
        <taxon>Fungi</taxon>
        <taxon>Dikarya</taxon>
        <taxon>Ascomycota</taxon>
        <taxon>Pezizomycotina</taxon>
        <taxon>Sordariomycetes</taxon>
        <taxon>Hypocreomycetidae</taxon>
        <taxon>Hypocreales</taxon>
        <taxon>Cordycipitaceae</taxon>
        <taxon>Akanthomyces</taxon>
    </lineage>
</organism>
<evidence type="ECO:0000313" key="2">
    <source>
        <dbReference type="Proteomes" id="UP001144673"/>
    </source>
</evidence>
<reference evidence="1" key="1">
    <citation type="journal article" date="2023" name="Access Microbiol">
        <title>De-novo genome assembly for Akanthomyces muscarius, a biocontrol agent of insect agricultural pests.</title>
        <authorList>
            <person name="Erdos Z."/>
            <person name="Studholme D.J."/>
            <person name="Raymond B."/>
            <person name="Sharma M."/>
        </authorList>
    </citation>
    <scope>NUCLEOTIDE SEQUENCE</scope>
    <source>
        <strain evidence="1">Ve6</strain>
    </source>
</reference>
<gene>
    <name evidence="1" type="ORF">LMH87_000386</name>
</gene>
<dbReference type="GeneID" id="80887545"/>
<evidence type="ECO:0000313" key="1">
    <source>
        <dbReference type="EMBL" id="KAJ4155122.1"/>
    </source>
</evidence>
<sequence length="146" mass="16234">MWPISETCWGLRIRKARSKTETNGFPMRACKRKPGSQLLTCGNAASGFQVWPPQVLSKPNVRHLVGKAACCDVKPTLPKEMKILGKRRAARKVKTGSVGRNLFFWRCHIACRSSLDLAQDLCYHLACGSKPQPILETGASSRRRLG</sequence>
<comment type="caution">
    <text evidence="1">The sequence shown here is derived from an EMBL/GenBank/DDBJ whole genome shotgun (WGS) entry which is preliminary data.</text>
</comment>
<keyword evidence="2" id="KW-1185">Reference proteome</keyword>
<dbReference type="RefSeq" id="XP_056055246.1">
    <property type="nucleotide sequence ID" value="XM_056198281.1"/>
</dbReference>
<dbReference type="AlphaFoldDB" id="A0A9W8UMI9"/>
<name>A0A9W8UMI9_AKAMU</name>
<proteinExistence type="predicted"/>
<dbReference type="KEGG" id="amus:LMH87_000386"/>
<accession>A0A9W8UMI9</accession>